<gene>
    <name evidence="1" type="ORF">P167DRAFT_559128</name>
</gene>
<dbReference type="PANTHER" id="PTHR43591:SF24">
    <property type="entry name" value="2-METHOXY-6-POLYPRENYL-1,4-BENZOQUINOL METHYLASE, MITOCHONDRIAL"/>
    <property type="match status" value="1"/>
</dbReference>
<organism evidence="1 2">
    <name type="scientific">Morchella conica CCBAS932</name>
    <dbReference type="NCBI Taxonomy" id="1392247"/>
    <lineage>
        <taxon>Eukaryota</taxon>
        <taxon>Fungi</taxon>
        <taxon>Dikarya</taxon>
        <taxon>Ascomycota</taxon>
        <taxon>Pezizomycotina</taxon>
        <taxon>Pezizomycetes</taxon>
        <taxon>Pezizales</taxon>
        <taxon>Morchellaceae</taxon>
        <taxon>Morchella</taxon>
    </lineage>
</organism>
<dbReference type="CDD" id="cd02440">
    <property type="entry name" value="AdoMet_MTases"/>
    <property type="match status" value="1"/>
</dbReference>
<proteinExistence type="predicted"/>
<dbReference type="Pfam" id="PF13489">
    <property type="entry name" value="Methyltransf_23"/>
    <property type="match status" value="1"/>
</dbReference>
<evidence type="ECO:0000313" key="2">
    <source>
        <dbReference type="Proteomes" id="UP000277580"/>
    </source>
</evidence>
<dbReference type="GO" id="GO:0008168">
    <property type="term" value="F:methyltransferase activity"/>
    <property type="evidence" value="ECO:0007669"/>
    <property type="project" value="UniProtKB-KW"/>
</dbReference>
<dbReference type="Gene3D" id="3.40.50.150">
    <property type="entry name" value="Vaccinia Virus protein VP39"/>
    <property type="match status" value="1"/>
</dbReference>
<dbReference type="InParanoid" id="A0A3N4KN45"/>
<reference evidence="1 2" key="1">
    <citation type="journal article" date="2018" name="Nat. Ecol. Evol.">
        <title>Pezizomycetes genomes reveal the molecular basis of ectomycorrhizal truffle lifestyle.</title>
        <authorList>
            <person name="Murat C."/>
            <person name="Payen T."/>
            <person name="Noel B."/>
            <person name="Kuo A."/>
            <person name="Morin E."/>
            <person name="Chen J."/>
            <person name="Kohler A."/>
            <person name="Krizsan K."/>
            <person name="Balestrini R."/>
            <person name="Da Silva C."/>
            <person name="Montanini B."/>
            <person name="Hainaut M."/>
            <person name="Levati E."/>
            <person name="Barry K.W."/>
            <person name="Belfiori B."/>
            <person name="Cichocki N."/>
            <person name="Clum A."/>
            <person name="Dockter R.B."/>
            <person name="Fauchery L."/>
            <person name="Guy J."/>
            <person name="Iotti M."/>
            <person name="Le Tacon F."/>
            <person name="Lindquist E.A."/>
            <person name="Lipzen A."/>
            <person name="Malagnac F."/>
            <person name="Mello A."/>
            <person name="Molinier V."/>
            <person name="Miyauchi S."/>
            <person name="Poulain J."/>
            <person name="Riccioni C."/>
            <person name="Rubini A."/>
            <person name="Sitrit Y."/>
            <person name="Splivallo R."/>
            <person name="Traeger S."/>
            <person name="Wang M."/>
            <person name="Zifcakova L."/>
            <person name="Wipf D."/>
            <person name="Zambonelli A."/>
            <person name="Paolocci F."/>
            <person name="Nowrousian M."/>
            <person name="Ottonello S."/>
            <person name="Baldrian P."/>
            <person name="Spatafora J.W."/>
            <person name="Henrissat B."/>
            <person name="Nagy L.G."/>
            <person name="Aury J.M."/>
            <person name="Wincker P."/>
            <person name="Grigoriev I.V."/>
            <person name="Bonfante P."/>
            <person name="Martin F.M."/>
        </authorList>
    </citation>
    <scope>NUCLEOTIDE SEQUENCE [LARGE SCALE GENOMIC DNA]</scope>
    <source>
        <strain evidence="1 2">CCBAS932</strain>
    </source>
</reference>
<protein>
    <submittedName>
        <fullName evidence="1">S-adenosyl-L-methionine-dependent methyltransferase</fullName>
    </submittedName>
</protein>
<keyword evidence="1" id="KW-0808">Transferase</keyword>
<dbReference type="PANTHER" id="PTHR43591">
    <property type="entry name" value="METHYLTRANSFERASE"/>
    <property type="match status" value="1"/>
</dbReference>
<dbReference type="InterPro" id="IPR029063">
    <property type="entry name" value="SAM-dependent_MTases_sf"/>
</dbReference>
<keyword evidence="2" id="KW-1185">Reference proteome</keyword>
<dbReference type="GO" id="GO:0032259">
    <property type="term" value="P:methylation"/>
    <property type="evidence" value="ECO:0007669"/>
    <property type="project" value="UniProtKB-KW"/>
</dbReference>
<dbReference type="SUPFAM" id="SSF53335">
    <property type="entry name" value="S-adenosyl-L-methionine-dependent methyltransferases"/>
    <property type="match status" value="1"/>
</dbReference>
<evidence type="ECO:0000313" key="1">
    <source>
        <dbReference type="EMBL" id="RPB11846.1"/>
    </source>
</evidence>
<name>A0A3N4KN45_9PEZI</name>
<dbReference type="OrthoDB" id="184880at2759"/>
<keyword evidence="1" id="KW-0489">Methyltransferase</keyword>
<dbReference type="Proteomes" id="UP000277580">
    <property type="component" value="Unassembled WGS sequence"/>
</dbReference>
<dbReference type="STRING" id="1392247.A0A3N4KN45"/>
<dbReference type="AlphaFoldDB" id="A0A3N4KN45"/>
<dbReference type="EMBL" id="ML119133">
    <property type="protein sequence ID" value="RPB11846.1"/>
    <property type="molecule type" value="Genomic_DNA"/>
</dbReference>
<sequence>MFPPVEDGGGGGGGGGVFISGYWMVLCLMDNVGVDGGACRYRYENGRRYHAYTEDKYILPNDEAEQDRLDILHHTYLVMMDDQLTLAPIDPNPQRILDVGTGTGIWAIDMGERYPSAEIIGTDLSPIQPSWVPPNVHFQIDDAESEWTFPKNYFDLVHIRHLSGAIKDWEALYTEAYRHCKPGGWIDIAEFEMDIFCDDGTLSPDCELKQFYTLVSQATAITGREFNNAANFLPIIEKVGFVNAHHTMVKMPLGPWAVDKKQKEIGAYILLSTETGFEAFGIKLFTQVLGMGVDEAGALITAAQKQATNKRVHVYGKHHLYYAQKPLDAQS</sequence>
<accession>A0A3N4KN45</accession>